<name>A0A101EMQ7_9EURY</name>
<evidence type="ECO:0000313" key="2">
    <source>
        <dbReference type="Proteomes" id="UP000053911"/>
    </source>
</evidence>
<dbReference type="AlphaFoldDB" id="A0A101EMQ7"/>
<accession>A0A101EMQ7</accession>
<sequence length="40" mass="4546">MRITKGEIKWKLMVKIEENSRGKGVIGENEVVKSRKLGGF</sequence>
<dbReference type="Proteomes" id="UP000053911">
    <property type="component" value="Unassembled WGS sequence"/>
</dbReference>
<reference evidence="2" key="1">
    <citation type="journal article" date="2015" name="MBio">
        <title>Genome-Resolved Metagenomic Analysis Reveals Roles for Candidate Phyla and Other Microbial Community Members in Biogeochemical Transformations in Oil Reservoirs.</title>
        <authorList>
            <person name="Hu P."/>
            <person name="Tom L."/>
            <person name="Singh A."/>
            <person name="Thomas B.C."/>
            <person name="Baker B.J."/>
            <person name="Piceno Y.M."/>
            <person name="Andersen G.L."/>
            <person name="Banfield J.F."/>
        </authorList>
    </citation>
    <scope>NUCLEOTIDE SEQUENCE [LARGE SCALE GENOMIC DNA]</scope>
</reference>
<comment type="caution">
    <text evidence="1">The sequence shown here is derived from an EMBL/GenBank/DDBJ whole genome shotgun (WGS) entry which is preliminary data.</text>
</comment>
<gene>
    <name evidence="1" type="ORF">XD54_0744</name>
</gene>
<dbReference type="PATRIC" id="fig|172049.5.peg.1517"/>
<protein>
    <submittedName>
        <fullName evidence="1">Uncharacterized protein</fullName>
    </submittedName>
</protein>
<proteinExistence type="predicted"/>
<organism evidence="1 2">
    <name type="scientific">Thermococcus sibiricus</name>
    <dbReference type="NCBI Taxonomy" id="172049"/>
    <lineage>
        <taxon>Archaea</taxon>
        <taxon>Methanobacteriati</taxon>
        <taxon>Methanobacteriota</taxon>
        <taxon>Thermococci</taxon>
        <taxon>Thermococcales</taxon>
        <taxon>Thermococcaceae</taxon>
        <taxon>Thermococcus</taxon>
    </lineage>
</organism>
<dbReference type="EMBL" id="LGFD01000010">
    <property type="protein sequence ID" value="KUK18017.1"/>
    <property type="molecule type" value="Genomic_DNA"/>
</dbReference>
<evidence type="ECO:0000313" key="1">
    <source>
        <dbReference type="EMBL" id="KUK18017.1"/>
    </source>
</evidence>